<evidence type="ECO:0000313" key="2">
    <source>
        <dbReference type="EMBL" id="MAA14488.1"/>
    </source>
</evidence>
<keyword evidence="1" id="KW-0732">Signal</keyword>
<proteinExistence type="predicted"/>
<feature type="signal peptide" evidence="1">
    <location>
        <begin position="1"/>
        <end position="18"/>
    </location>
</feature>
<protein>
    <recommendedName>
        <fullName evidence="3">Secreted protein</fullName>
    </recommendedName>
</protein>
<sequence length="83" mass="9677">MSFLSFCTAHWHMATVMCSVCPNFSTIKDTRVSLYIYHDSRRTLGTTQHVLTPEEQHSECKYRNVQDDKTKKAPRLLAVRQCK</sequence>
<dbReference type="AlphaFoldDB" id="A0A224Y9V2"/>
<name>A0A224Y9V2_9ACAR</name>
<evidence type="ECO:0008006" key="3">
    <source>
        <dbReference type="Google" id="ProtNLM"/>
    </source>
</evidence>
<evidence type="ECO:0000256" key="1">
    <source>
        <dbReference type="SAM" id="SignalP"/>
    </source>
</evidence>
<accession>A0A224Y9V2</accession>
<feature type="chain" id="PRO_5012940133" description="Secreted protein" evidence="1">
    <location>
        <begin position="19"/>
        <end position="83"/>
    </location>
</feature>
<dbReference type="EMBL" id="GFPF01003342">
    <property type="protein sequence ID" value="MAA14488.1"/>
    <property type="molecule type" value="Transcribed_RNA"/>
</dbReference>
<reference evidence="2" key="1">
    <citation type="journal article" date="2017" name="Parasit. Vectors">
        <title>Sialotranscriptomics of Rhipicephalus zambeziensis reveals intricate expression profiles of secretory proteins and suggests tight temporal transcriptional regulation during blood-feeding.</title>
        <authorList>
            <person name="de Castro M.H."/>
            <person name="de Klerk D."/>
            <person name="Pienaar R."/>
            <person name="Rees D.J.G."/>
            <person name="Mans B.J."/>
        </authorList>
    </citation>
    <scope>NUCLEOTIDE SEQUENCE</scope>
    <source>
        <tissue evidence="2">Salivary glands</tissue>
    </source>
</reference>
<organism evidence="2">
    <name type="scientific">Rhipicephalus zambeziensis</name>
    <dbReference type="NCBI Taxonomy" id="60191"/>
    <lineage>
        <taxon>Eukaryota</taxon>
        <taxon>Metazoa</taxon>
        <taxon>Ecdysozoa</taxon>
        <taxon>Arthropoda</taxon>
        <taxon>Chelicerata</taxon>
        <taxon>Arachnida</taxon>
        <taxon>Acari</taxon>
        <taxon>Parasitiformes</taxon>
        <taxon>Ixodida</taxon>
        <taxon>Ixodoidea</taxon>
        <taxon>Ixodidae</taxon>
        <taxon>Rhipicephalinae</taxon>
        <taxon>Rhipicephalus</taxon>
        <taxon>Rhipicephalus</taxon>
    </lineage>
</organism>